<dbReference type="PANTHER" id="PTHR35751">
    <property type="match status" value="1"/>
</dbReference>
<sequence>MGGTQAWKRIPRIKFPQRHPTKSSGSRVFYLSLISPYCNGSQPEEALSSGSAYQAFFYSLKASTSVGGKASLQPKRTPVSNEEIEAILIASLVQVHGEALKLKFVAMRQVVNKLS</sequence>
<gene>
    <name evidence="1" type="ORF">DKX38_004662</name>
</gene>
<keyword evidence="2" id="KW-1185">Reference proteome</keyword>
<proteinExistence type="predicted"/>
<dbReference type="Proteomes" id="UP000326939">
    <property type="component" value="Chromosome 3"/>
</dbReference>
<comment type="caution">
    <text evidence="1">The sequence shown here is derived from an EMBL/GenBank/DDBJ whole genome shotgun (WGS) entry which is preliminary data.</text>
</comment>
<reference evidence="2" key="1">
    <citation type="journal article" date="2019" name="Gigascience">
        <title>De novo genome assembly of the endangered Acer yangbiense, a plant species with extremely small populations endemic to Yunnan Province, China.</title>
        <authorList>
            <person name="Yang J."/>
            <person name="Wariss H.M."/>
            <person name="Tao L."/>
            <person name="Zhang R."/>
            <person name="Yun Q."/>
            <person name="Hollingsworth P."/>
            <person name="Dao Z."/>
            <person name="Luo G."/>
            <person name="Guo H."/>
            <person name="Ma Y."/>
            <person name="Sun W."/>
        </authorList>
    </citation>
    <scope>NUCLEOTIDE SEQUENCE [LARGE SCALE GENOMIC DNA]</scope>
    <source>
        <strain evidence="2">cv. br00</strain>
    </source>
</reference>
<accession>A0A5N5NC43</accession>
<name>A0A5N5NC43_9ROSI</name>
<dbReference type="PANTHER" id="PTHR35751:SF3">
    <property type="entry name" value="OS06G0530200 PROTEIN"/>
    <property type="match status" value="1"/>
</dbReference>
<dbReference type="EMBL" id="VDCV01000003">
    <property type="protein sequence ID" value="KAB5564608.1"/>
    <property type="molecule type" value="Genomic_DNA"/>
</dbReference>
<evidence type="ECO:0000313" key="1">
    <source>
        <dbReference type="EMBL" id="KAB5564608.1"/>
    </source>
</evidence>
<evidence type="ECO:0000313" key="2">
    <source>
        <dbReference type="Proteomes" id="UP000326939"/>
    </source>
</evidence>
<organism evidence="1 2">
    <name type="scientific">Salix brachista</name>
    <dbReference type="NCBI Taxonomy" id="2182728"/>
    <lineage>
        <taxon>Eukaryota</taxon>
        <taxon>Viridiplantae</taxon>
        <taxon>Streptophyta</taxon>
        <taxon>Embryophyta</taxon>
        <taxon>Tracheophyta</taxon>
        <taxon>Spermatophyta</taxon>
        <taxon>Magnoliopsida</taxon>
        <taxon>eudicotyledons</taxon>
        <taxon>Gunneridae</taxon>
        <taxon>Pentapetalae</taxon>
        <taxon>rosids</taxon>
        <taxon>fabids</taxon>
        <taxon>Malpighiales</taxon>
        <taxon>Salicaceae</taxon>
        <taxon>Saliceae</taxon>
        <taxon>Salix</taxon>
    </lineage>
</organism>
<protein>
    <submittedName>
        <fullName evidence="1">Uncharacterized protein</fullName>
    </submittedName>
</protein>
<dbReference type="AlphaFoldDB" id="A0A5N5NC43"/>